<gene>
    <name evidence="18" type="primary">E7</name>
</gene>
<dbReference type="GO" id="GO:0003700">
    <property type="term" value="F:DNA-binding transcription factor activity"/>
    <property type="evidence" value="ECO:0007669"/>
    <property type="project" value="UniProtKB-UniRule"/>
</dbReference>
<protein>
    <recommendedName>
        <fullName evidence="18 19">Protein E7</fullName>
    </recommendedName>
</protein>
<accession>A0A7L8YA65</accession>
<reference evidence="20" key="1">
    <citation type="submission" date="2020-07" db="EMBL/GenBank/DDBJ databases">
        <authorList>
            <person name="Zhang W."/>
            <person name="Yang S."/>
        </authorList>
    </citation>
    <scope>NUCLEOTIDE SEQUENCE</scope>
    <source>
        <strain evidence="20">Kyd-s0354</strain>
    </source>
</reference>
<evidence type="ECO:0000256" key="7">
    <source>
        <dbReference type="ARBA" id="ARBA00022771"/>
    </source>
</evidence>
<dbReference type="GO" id="GO:0039502">
    <property type="term" value="P:symbiont-mediated suppression of host type I interferon-mediated signaling pathway"/>
    <property type="evidence" value="ECO:0007669"/>
    <property type="project" value="UniProtKB-UniRule"/>
</dbReference>
<keyword evidence="3 18" id="KW-1048">Host nucleus</keyword>
<comment type="subunit">
    <text evidence="18">Homodimer. Homooligomer. Interacts with host RB1; this interaction induces dissociation of RB1-E2F1 complex thereby disrupting RB1 activity. Interacts with host EP300; this interaction represses EP300 transcriptional activity. Interacts with protein E2; this interaction inhibits E7 oncogenic activity. Interacts with host TMEM173/STING; this interaction impairs the ability of TMEM173/STING to sense cytosolic DNA and promote the production of type I interferon (IFN-alpha and IFN-beta).</text>
</comment>
<evidence type="ECO:0000256" key="17">
    <source>
        <dbReference type="ARBA" id="ARBA00023309"/>
    </source>
</evidence>
<keyword evidence="11 18" id="KW-0238">DNA-binding</keyword>
<comment type="domain">
    <text evidence="18">The E7 terminal domain is an intrinsically disordered domain, whose flexibility and conformational transitions confer target adaptability to the oncoprotein. It allows adaptation to a variety of protein targets and exposes the PEST degradation sequence that regulates its turnover in the cell.</text>
</comment>
<comment type="subcellular location">
    <subcellularLocation>
        <location evidence="18">Host cytoplasm</location>
    </subcellularLocation>
    <subcellularLocation>
        <location evidence="18">Host nucleus</location>
    </subcellularLocation>
    <text evidence="18">Predominantly found in the host nucleus.</text>
</comment>
<dbReference type="GO" id="GO:0039645">
    <property type="term" value="P:symbiont-mediated perturbation of host cell cycle G1/S transition checkpoint"/>
    <property type="evidence" value="ECO:0007669"/>
    <property type="project" value="UniProtKB-UniRule"/>
</dbReference>
<name>A0A7L8YA65_HPV54</name>
<evidence type="ECO:0000256" key="9">
    <source>
        <dbReference type="ARBA" id="ARBA00022833"/>
    </source>
</evidence>
<dbReference type="PIRSF" id="PIRSF003407">
    <property type="entry name" value="Papvi_E7"/>
    <property type="match status" value="1"/>
</dbReference>
<evidence type="ECO:0000256" key="13">
    <source>
        <dbReference type="ARBA" id="ARBA00023163"/>
    </source>
</evidence>
<keyword evidence="16 18" id="KW-0899">Viral immunoevasion</keyword>
<dbReference type="GO" id="GO:0042025">
    <property type="term" value="C:host cell nucleus"/>
    <property type="evidence" value="ECO:0007669"/>
    <property type="project" value="UniProtKB-SubCell"/>
</dbReference>
<dbReference type="Pfam" id="PF00527">
    <property type="entry name" value="E7"/>
    <property type="match status" value="1"/>
</dbReference>
<evidence type="ECO:0000256" key="3">
    <source>
        <dbReference type="ARBA" id="ARBA00022562"/>
    </source>
</evidence>
<dbReference type="GO" id="GO:0003677">
    <property type="term" value="F:DNA binding"/>
    <property type="evidence" value="ECO:0007669"/>
    <property type="project" value="UniProtKB-UniRule"/>
</dbReference>
<keyword evidence="8 18" id="KW-1114">Inhibition of host interferon signaling pathway by virus</keyword>
<keyword evidence="1 18" id="KW-1121">Modulation of host cell cycle by virus</keyword>
<dbReference type="GO" id="GO:0052170">
    <property type="term" value="P:symbiont-mediated suppression of host innate immune response"/>
    <property type="evidence" value="ECO:0007669"/>
    <property type="project" value="UniProtKB-KW"/>
</dbReference>
<proteinExistence type="inferred from homology"/>
<evidence type="ECO:0000256" key="14">
    <source>
        <dbReference type="ARBA" id="ARBA00023200"/>
    </source>
</evidence>
<keyword evidence="5 18" id="KW-1090">Inhibition of host innate immune response by virus</keyword>
<dbReference type="GO" id="GO:0019904">
    <property type="term" value="F:protein domain specific binding"/>
    <property type="evidence" value="ECO:0007669"/>
    <property type="project" value="UniProtKB-UniRule"/>
</dbReference>
<comment type="PTM">
    <text evidence="18">Highly phosphorylated.</text>
</comment>
<organism evidence="20">
    <name type="scientific">Human papillomavirus type 54</name>
    <dbReference type="NCBI Taxonomy" id="1671798"/>
    <lineage>
        <taxon>Viruses</taxon>
        <taxon>Monodnaviria</taxon>
        <taxon>Shotokuvirae</taxon>
        <taxon>Cossaviricota</taxon>
        <taxon>Papovaviricetes</taxon>
        <taxon>Zurhausenvirales</taxon>
        <taxon>Papillomaviridae</taxon>
        <taxon>Firstpapillomavirinae</taxon>
        <taxon>Alphapapillomavirus</taxon>
        <taxon>Alphapapillomavirus 13</taxon>
    </lineage>
</organism>
<dbReference type="Gene3D" id="3.30.160.330">
    <property type="match status" value="1"/>
</dbReference>
<evidence type="ECO:0000256" key="12">
    <source>
        <dbReference type="ARBA" id="ARBA00023159"/>
    </source>
</evidence>
<evidence type="ECO:0000256" key="18">
    <source>
        <dbReference type="HAMAP-Rule" id="MF_04004"/>
    </source>
</evidence>
<organismHost>
    <name type="scientific">Homo sapiens</name>
    <name type="common">Human</name>
    <dbReference type="NCBI Taxonomy" id="9606"/>
</organismHost>
<dbReference type="InterPro" id="IPR000148">
    <property type="entry name" value="Papilloma_E7"/>
</dbReference>
<evidence type="ECO:0000256" key="15">
    <source>
        <dbReference type="ARBA" id="ARBA00023258"/>
    </source>
</evidence>
<keyword evidence="4 18" id="KW-0945">Host-virus interaction</keyword>
<keyword evidence="2 18" id="KW-0244">Early protein</keyword>
<dbReference type="GO" id="GO:0006351">
    <property type="term" value="P:DNA-templated transcription"/>
    <property type="evidence" value="ECO:0007669"/>
    <property type="project" value="UniProtKB-UniRule"/>
</dbReference>
<evidence type="ECO:0000256" key="1">
    <source>
        <dbReference type="ARBA" id="ARBA00022504"/>
    </source>
</evidence>
<evidence type="ECO:0000256" key="5">
    <source>
        <dbReference type="ARBA" id="ARBA00022632"/>
    </source>
</evidence>
<dbReference type="SUPFAM" id="SSF161234">
    <property type="entry name" value="E7 C-terminal domain-like"/>
    <property type="match status" value="1"/>
</dbReference>
<evidence type="ECO:0000256" key="19">
    <source>
        <dbReference type="PIRNR" id="PIRNR003407"/>
    </source>
</evidence>
<comment type="function">
    <text evidence="18">Plays a role in viral genome replication by driving entry of quiescent cells into the cell cycle. Stimulation of progression from G1 to S phase allows the virus to efficiently use the cellular DNA replicating machinery to achieve viral genome replication. E7 protein has both transforming and trans-activating activities. Induces the disassembly of the E2F1 transcription factor from RB1, with subsequent transcriptional activation of E2F1-regulated S-phase genes. Interferes with host histone deacetylation mediated by HDAC1 and HDAC2, leading to transcription activation. Plays also a role in the inhibition of both antiviral and antiproliferative functions of host interferon alpha. Interaction with host TMEM173/STING impairs the ability of TMEM173/STING to sense cytosolic DNA and promote the production of type I interferon (IFN-alpha and IFN-beta).</text>
</comment>
<evidence type="ECO:0000256" key="4">
    <source>
        <dbReference type="ARBA" id="ARBA00022581"/>
    </source>
</evidence>
<evidence type="ECO:0000256" key="2">
    <source>
        <dbReference type="ARBA" id="ARBA00022518"/>
    </source>
</evidence>
<keyword evidence="7 18" id="KW-0863">Zinc-finger</keyword>
<evidence type="ECO:0000256" key="8">
    <source>
        <dbReference type="ARBA" id="ARBA00022830"/>
    </source>
</evidence>
<keyword evidence="17 18" id="KW-1078">G1/S host cell cycle checkpoint dysregulation by virus</keyword>
<keyword evidence="9 18" id="KW-0862">Zinc</keyword>
<dbReference type="GO" id="GO:0030430">
    <property type="term" value="C:host cell cytoplasm"/>
    <property type="evidence" value="ECO:0007669"/>
    <property type="project" value="UniProtKB-SubCell"/>
</dbReference>
<evidence type="ECO:0000313" key="20">
    <source>
        <dbReference type="EMBL" id="QOI17604.1"/>
    </source>
</evidence>
<dbReference type="EMBL" id="MT783415">
    <property type="protein sequence ID" value="QOI17604.1"/>
    <property type="molecule type" value="Genomic_DNA"/>
</dbReference>
<comment type="similarity">
    <text evidence="18 19">Belongs to the papillomaviridae E7 protein family.</text>
</comment>
<evidence type="ECO:0000256" key="6">
    <source>
        <dbReference type="ARBA" id="ARBA00022723"/>
    </source>
</evidence>
<keyword evidence="15" id="KW-0922">Interferon antiviral system evasion</keyword>
<keyword evidence="14 18" id="KW-1035">Host cytoplasm</keyword>
<evidence type="ECO:0000256" key="10">
    <source>
        <dbReference type="ARBA" id="ARBA00023015"/>
    </source>
</evidence>
<dbReference type="GO" id="GO:0008270">
    <property type="term" value="F:zinc ion binding"/>
    <property type="evidence" value="ECO:0007669"/>
    <property type="project" value="UniProtKB-KW"/>
</dbReference>
<sequence length="100" mass="10991">MLEAIMHGNVATIEDIVLDLTPEPCDLYCREQLEDSDAEDETAVIQPDKQAFKVLSQCGGVCCKTVRLCVYSTHTGIRVLQELLHQGALEIVCPTCASRP</sequence>
<keyword evidence="10 18" id="KW-0805">Transcription regulation</keyword>
<dbReference type="HAMAP" id="MF_04004">
    <property type="entry name" value="PPV_E7"/>
    <property type="match status" value="1"/>
</dbReference>
<keyword evidence="13 18" id="KW-0804">Transcription</keyword>
<evidence type="ECO:0000256" key="11">
    <source>
        <dbReference type="ARBA" id="ARBA00023125"/>
    </source>
</evidence>
<keyword evidence="12 18" id="KW-0010">Activator</keyword>
<comment type="caution">
    <text evidence="18">Lacks conserved residue(s) required for the propagation of feature annotation.</text>
</comment>
<feature type="short sequence motif" description="Nuclear export signal" evidence="18">
    <location>
        <begin position="77"/>
        <end position="85"/>
    </location>
</feature>
<keyword evidence="6 18" id="KW-0479">Metal-binding</keyword>
<comment type="function">
    <text evidence="19">E7 protein has both transforming and trans-activating activities.</text>
</comment>
<feature type="short sequence motif" description="LXCXE motif; interaction with host RB1 and TMEM173/STING" evidence="18">
    <location>
        <begin position="27"/>
        <end position="31"/>
    </location>
</feature>
<evidence type="ECO:0000256" key="16">
    <source>
        <dbReference type="ARBA" id="ARBA00023280"/>
    </source>
</evidence>